<dbReference type="InterPro" id="IPR000462">
    <property type="entry name" value="CDP-OH_P_trans"/>
</dbReference>
<dbReference type="OrthoDB" id="9777147at2"/>
<evidence type="ECO:0000256" key="13">
    <source>
        <dbReference type="ARBA" id="ARBA00023264"/>
    </source>
</evidence>
<dbReference type="Gene3D" id="1.20.120.1760">
    <property type="match status" value="1"/>
</dbReference>
<feature type="transmembrane region" description="Helical" evidence="16">
    <location>
        <begin position="92"/>
        <end position="111"/>
    </location>
</feature>
<dbReference type="NCBIfam" id="TIGR00473">
    <property type="entry name" value="pssA"/>
    <property type="match status" value="1"/>
</dbReference>
<evidence type="ECO:0000313" key="18">
    <source>
        <dbReference type="Proteomes" id="UP000315971"/>
    </source>
</evidence>
<keyword evidence="13" id="KW-1208">Phospholipid metabolism</keyword>
<evidence type="ECO:0000256" key="6">
    <source>
        <dbReference type="ARBA" id="ARBA00022516"/>
    </source>
</evidence>
<evidence type="ECO:0000256" key="4">
    <source>
        <dbReference type="ARBA" id="ARBA00013174"/>
    </source>
</evidence>
<dbReference type="GO" id="GO:0008654">
    <property type="term" value="P:phospholipid biosynthetic process"/>
    <property type="evidence" value="ECO:0007669"/>
    <property type="project" value="UniProtKB-KW"/>
</dbReference>
<dbReference type="Pfam" id="PF01066">
    <property type="entry name" value="CDP-OH_P_transf"/>
    <property type="match status" value="1"/>
</dbReference>
<dbReference type="PANTHER" id="PTHR14269:SF61">
    <property type="entry name" value="CDP-DIACYLGLYCEROL--SERINE O-PHOSPHATIDYLTRANSFERASE"/>
    <property type="match status" value="1"/>
</dbReference>
<evidence type="ECO:0000256" key="3">
    <source>
        <dbReference type="ARBA" id="ARBA00010441"/>
    </source>
</evidence>
<feature type="transmembrane region" description="Helical" evidence="16">
    <location>
        <begin position="123"/>
        <end position="145"/>
    </location>
</feature>
<keyword evidence="12" id="KW-0594">Phospholipid biosynthesis</keyword>
<keyword evidence="18" id="KW-1185">Reference proteome</keyword>
<reference evidence="17 18" key="1">
    <citation type="submission" date="2017-05" db="EMBL/GenBank/DDBJ databases">
        <authorList>
            <person name="Varghese N."/>
            <person name="Submissions S."/>
        </authorList>
    </citation>
    <scope>NUCLEOTIDE SEQUENCE [LARGE SCALE GENOMIC DNA]</scope>
    <source>
        <strain evidence="17 18">DSM 21342</strain>
    </source>
</reference>
<dbReference type="Proteomes" id="UP000315971">
    <property type="component" value="Unassembled WGS sequence"/>
</dbReference>
<dbReference type="InterPro" id="IPR004533">
    <property type="entry name" value="CDP-diaglyc--ser_O-PTrfase"/>
</dbReference>
<dbReference type="PROSITE" id="PS51257">
    <property type="entry name" value="PROKAR_LIPOPROTEIN"/>
    <property type="match status" value="1"/>
</dbReference>
<dbReference type="EMBL" id="FXSZ01000006">
    <property type="protein sequence ID" value="SMO68225.1"/>
    <property type="molecule type" value="Genomic_DNA"/>
</dbReference>
<evidence type="ECO:0000313" key="17">
    <source>
        <dbReference type="EMBL" id="SMO68225.1"/>
    </source>
</evidence>
<gene>
    <name evidence="17" type="ORF">SAMN06265350_10691</name>
</gene>
<keyword evidence="9 16" id="KW-1133">Transmembrane helix</keyword>
<dbReference type="InterPro" id="IPR050324">
    <property type="entry name" value="CDP-alcohol_PTase-I"/>
</dbReference>
<comment type="subcellular location">
    <subcellularLocation>
        <location evidence="2">Endomembrane system</location>
        <topology evidence="2">Multi-pass membrane protein</topology>
    </subcellularLocation>
</comment>
<evidence type="ECO:0000256" key="15">
    <source>
        <dbReference type="RuleBase" id="RU003750"/>
    </source>
</evidence>
<protein>
    <recommendedName>
        <fullName evidence="5">CDP-diacylglycerol--serine O-phosphatidyltransferase</fullName>
        <ecNumber evidence="4">2.7.8.8</ecNumber>
    </recommendedName>
    <alternativeName>
        <fullName evidence="14">Phosphatidylserine synthase</fullName>
    </alternativeName>
</protein>
<dbReference type="PANTHER" id="PTHR14269">
    <property type="entry name" value="CDP-DIACYLGLYCEROL--GLYCEROL-3-PHOSPHATE 3-PHOSPHATIDYLTRANSFERASE-RELATED"/>
    <property type="match status" value="1"/>
</dbReference>
<keyword evidence="6" id="KW-0444">Lipid biosynthesis</keyword>
<keyword evidence="7 15" id="KW-0808">Transferase</keyword>
<evidence type="ECO:0000256" key="5">
    <source>
        <dbReference type="ARBA" id="ARBA00017171"/>
    </source>
</evidence>
<evidence type="ECO:0000256" key="9">
    <source>
        <dbReference type="ARBA" id="ARBA00022989"/>
    </source>
</evidence>
<evidence type="ECO:0000256" key="8">
    <source>
        <dbReference type="ARBA" id="ARBA00022692"/>
    </source>
</evidence>
<keyword evidence="10" id="KW-0443">Lipid metabolism</keyword>
<feature type="transmembrane region" description="Helical" evidence="16">
    <location>
        <begin position="151"/>
        <end position="176"/>
    </location>
</feature>
<dbReference type="InterPro" id="IPR048254">
    <property type="entry name" value="CDP_ALCOHOL_P_TRANSF_CS"/>
</dbReference>
<dbReference type="GO" id="GO:0016020">
    <property type="term" value="C:membrane"/>
    <property type="evidence" value="ECO:0007669"/>
    <property type="project" value="InterPro"/>
</dbReference>
<dbReference type="GO" id="GO:0012505">
    <property type="term" value="C:endomembrane system"/>
    <property type="evidence" value="ECO:0007669"/>
    <property type="project" value="UniProtKB-SubCell"/>
</dbReference>
<accession>A0A521D9C4</accession>
<feature type="transmembrane region" description="Helical" evidence="16">
    <location>
        <begin position="7"/>
        <end position="25"/>
    </location>
</feature>
<keyword evidence="8 16" id="KW-0812">Transmembrane</keyword>
<dbReference type="AlphaFoldDB" id="A0A521D9C4"/>
<evidence type="ECO:0000256" key="1">
    <source>
        <dbReference type="ARBA" id="ARBA00000287"/>
    </source>
</evidence>
<evidence type="ECO:0000256" key="12">
    <source>
        <dbReference type="ARBA" id="ARBA00023209"/>
    </source>
</evidence>
<dbReference type="InterPro" id="IPR043130">
    <property type="entry name" value="CDP-OH_PTrfase_TM_dom"/>
</dbReference>
<organism evidence="17 18">
    <name type="scientific">Solitalea koreensis</name>
    <dbReference type="NCBI Taxonomy" id="543615"/>
    <lineage>
        <taxon>Bacteria</taxon>
        <taxon>Pseudomonadati</taxon>
        <taxon>Bacteroidota</taxon>
        <taxon>Sphingobacteriia</taxon>
        <taxon>Sphingobacteriales</taxon>
        <taxon>Sphingobacteriaceae</taxon>
        <taxon>Solitalea</taxon>
    </lineage>
</organism>
<evidence type="ECO:0000256" key="10">
    <source>
        <dbReference type="ARBA" id="ARBA00023098"/>
    </source>
</evidence>
<sequence length="227" mass="25514">MKKHIPNLLTCLNLFSGCIALVLIFKGELITASYFVVLSGFFDFFDGFAARLLKAYSPMGKELDSLADVISFGAVPGAMLYKLLIDMLGSDFFLWTIPAFLITVFSALRLAKFNIDERQGDMFIGLNTPANTMLIVAIPHIIPLFPSLITWWPYIILVLIPISCFLLVCELPFIAIKFKDFSWNNNKLRYIFIIGSAVLIILFKFAAIPIAILLYIILSIVQFKILA</sequence>
<dbReference type="GO" id="GO:0003882">
    <property type="term" value="F:CDP-diacylglycerol-serine O-phosphatidyltransferase activity"/>
    <property type="evidence" value="ECO:0007669"/>
    <property type="project" value="UniProtKB-EC"/>
</dbReference>
<name>A0A521D9C4_9SPHI</name>
<proteinExistence type="inferred from homology"/>
<feature type="transmembrane region" description="Helical" evidence="16">
    <location>
        <begin position="188"/>
        <end position="221"/>
    </location>
</feature>
<comment type="similarity">
    <text evidence="3 15">Belongs to the CDP-alcohol phosphatidyltransferase class-I family.</text>
</comment>
<dbReference type="PROSITE" id="PS00379">
    <property type="entry name" value="CDP_ALCOHOL_P_TRANSF"/>
    <property type="match status" value="1"/>
</dbReference>
<comment type="catalytic activity">
    <reaction evidence="1">
        <text>a CDP-1,2-diacyl-sn-glycerol + L-serine = a 1,2-diacyl-sn-glycero-3-phospho-L-serine + CMP + H(+)</text>
        <dbReference type="Rhea" id="RHEA:16913"/>
        <dbReference type="ChEBI" id="CHEBI:15378"/>
        <dbReference type="ChEBI" id="CHEBI:33384"/>
        <dbReference type="ChEBI" id="CHEBI:57262"/>
        <dbReference type="ChEBI" id="CHEBI:58332"/>
        <dbReference type="ChEBI" id="CHEBI:60377"/>
        <dbReference type="EC" id="2.7.8.8"/>
    </reaction>
</comment>
<evidence type="ECO:0000256" key="16">
    <source>
        <dbReference type="SAM" id="Phobius"/>
    </source>
</evidence>
<dbReference type="RefSeq" id="WP_142604041.1">
    <property type="nucleotide sequence ID" value="NZ_FXSZ01000006.1"/>
</dbReference>
<evidence type="ECO:0000256" key="14">
    <source>
        <dbReference type="ARBA" id="ARBA00032361"/>
    </source>
</evidence>
<keyword evidence="11 16" id="KW-0472">Membrane</keyword>
<evidence type="ECO:0000256" key="11">
    <source>
        <dbReference type="ARBA" id="ARBA00023136"/>
    </source>
</evidence>
<evidence type="ECO:0000256" key="2">
    <source>
        <dbReference type="ARBA" id="ARBA00004127"/>
    </source>
</evidence>
<dbReference type="EC" id="2.7.8.8" evidence="4"/>
<evidence type="ECO:0000256" key="7">
    <source>
        <dbReference type="ARBA" id="ARBA00022679"/>
    </source>
</evidence>